<keyword evidence="1 4" id="KW-0378">Hydrolase</keyword>
<dbReference type="EMBL" id="CP062938">
    <property type="protein sequence ID" value="QOL32303.1"/>
    <property type="molecule type" value="Genomic_DNA"/>
</dbReference>
<dbReference type="Proteomes" id="UP000216057">
    <property type="component" value="Unassembled WGS sequence"/>
</dbReference>
<reference evidence="3 5" key="1">
    <citation type="journal article" date="2017" name="BMC Genomics">
        <title>Comparative genomic and phylogenomic analyses of the Bifidobacteriaceae family.</title>
        <authorList>
            <person name="Lugli G.A."/>
            <person name="Milani C."/>
            <person name="Turroni F."/>
            <person name="Duranti S."/>
            <person name="Mancabelli L."/>
            <person name="Mangifesta M."/>
            <person name="Ferrario C."/>
            <person name="Modesto M."/>
            <person name="Mattarelli P."/>
            <person name="Jiri K."/>
            <person name="van Sinderen D."/>
            <person name="Ventura M."/>
        </authorList>
    </citation>
    <scope>NUCLEOTIDE SEQUENCE [LARGE SCALE GENOMIC DNA]</scope>
    <source>
        <strain evidence="3 5">DSM 100216</strain>
    </source>
</reference>
<dbReference type="Gene3D" id="3.40.50.1820">
    <property type="entry name" value="alpha/beta hydrolase"/>
    <property type="match status" value="1"/>
</dbReference>
<evidence type="ECO:0000313" key="5">
    <source>
        <dbReference type="Proteomes" id="UP000216057"/>
    </source>
</evidence>
<accession>A0A261G1I2</accession>
<dbReference type="OrthoDB" id="9803828at2"/>
<keyword evidence="6" id="KW-1185">Reference proteome</keyword>
<organism evidence="3 5">
    <name type="scientific">Bifidobacterium eulemuris</name>
    <dbReference type="NCBI Taxonomy" id="1765219"/>
    <lineage>
        <taxon>Bacteria</taxon>
        <taxon>Bacillati</taxon>
        <taxon>Actinomycetota</taxon>
        <taxon>Actinomycetes</taxon>
        <taxon>Bifidobacteriales</taxon>
        <taxon>Bifidobacteriaceae</taxon>
        <taxon>Bifidobacterium</taxon>
    </lineage>
</organism>
<dbReference type="InterPro" id="IPR029058">
    <property type="entry name" value="AB_hydrolase_fold"/>
</dbReference>
<sequence>METMMNNAIGRGPADLYEKAPGGGLTDAQERLARTWTFLDEDLPDDSSPMYERHPEYIDYIREHRLSYAGGDVRRYDLRQQLPNDVVAFTDIPYIGDGARAHLLDVYLPKEAYLRGDADIPTIFDIHGGAFFYSFKEIMSVYVAQLASRGFAVVCPNYTLAPGGDFLDMLADVSAALSWVGEHEGEYQLNRSQLFLSCDSAGALLGLFLLATQGDEELARLLGLDRRSAPMAFRSAGFCSGMLNYDHLFDTAVPDSKGLFDSLLPMFDRLRERLDGTAFERTENLLETLDRVPPMWLCTSTDDFLEEDSLRMAITLRRLGVDHQLVDLRSSNGRRLPHDYPLMTWDDGAAPCMDSILTFFREHMSPRIDIGDSM</sequence>
<gene>
    <name evidence="4" type="ORF">BE0216_07430</name>
    <name evidence="3" type="ORF">BEUL_2025</name>
</gene>
<reference evidence="4 6" key="2">
    <citation type="submission" date="2020-10" db="EMBL/GenBank/DDBJ databases">
        <title>Genome sequencing of Bifidobacterium eulemuris_DSMZ_100216.</title>
        <authorList>
            <person name="Kim J."/>
        </authorList>
    </citation>
    <scope>NUCLEOTIDE SEQUENCE [LARGE SCALE GENOMIC DNA]</scope>
    <source>
        <strain evidence="4 6">DSM 100216</strain>
    </source>
</reference>
<evidence type="ECO:0000313" key="6">
    <source>
        <dbReference type="Proteomes" id="UP000593943"/>
    </source>
</evidence>
<evidence type="ECO:0000259" key="2">
    <source>
        <dbReference type="Pfam" id="PF20434"/>
    </source>
</evidence>
<dbReference type="SUPFAM" id="SSF53474">
    <property type="entry name" value="alpha/beta-Hydrolases"/>
    <property type="match status" value="1"/>
</dbReference>
<dbReference type="PANTHER" id="PTHR48081">
    <property type="entry name" value="AB HYDROLASE SUPERFAMILY PROTEIN C4A8.06C"/>
    <property type="match status" value="1"/>
</dbReference>
<dbReference type="Proteomes" id="UP000593943">
    <property type="component" value="Chromosome"/>
</dbReference>
<proteinExistence type="predicted"/>
<evidence type="ECO:0000313" key="4">
    <source>
        <dbReference type="EMBL" id="QOL32303.1"/>
    </source>
</evidence>
<evidence type="ECO:0000256" key="1">
    <source>
        <dbReference type="ARBA" id="ARBA00022801"/>
    </source>
</evidence>
<evidence type="ECO:0000313" key="3">
    <source>
        <dbReference type="EMBL" id="OZG65282.1"/>
    </source>
</evidence>
<dbReference type="EMBL" id="MWWZ01000012">
    <property type="protein sequence ID" value="OZG65282.1"/>
    <property type="molecule type" value="Genomic_DNA"/>
</dbReference>
<name>A0A261G1I2_9BIFI</name>
<dbReference type="InterPro" id="IPR049492">
    <property type="entry name" value="BD-FAE-like_dom"/>
</dbReference>
<protein>
    <submittedName>
        <fullName evidence="4">Alpha/beta hydrolase</fullName>
    </submittedName>
    <submittedName>
        <fullName evidence="3">Esterase</fullName>
    </submittedName>
</protein>
<dbReference type="AlphaFoldDB" id="A0A261G1I2"/>
<dbReference type="Pfam" id="PF20434">
    <property type="entry name" value="BD-FAE"/>
    <property type="match status" value="1"/>
</dbReference>
<dbReference type="KEGG" id="beu:BE0216_07430"/>
<dbReference type="GO" id="GO:0016787">
    <property type="term" value="F:hydrolase activity"/>
    <property type="evidence" value="ECO:0007669"/>
    <property type="project" value="UniProtKB-KW"/>
</dbReference>
<feature type="domain" description="BD-FAE-like" evidence="2">
    <location>
        <begin position="104"/>
        <end position="218"/>
    </location>
</feature>
<dbReference type="InterPro" id="IPR050300">
    <property type="entry name" value="GDXG_lipolytic_enzyme"/>
</dbReference>